<comment type="caution">
    <text evidence="7">The sequence shown here is derived from an EMBL/GenBank/DDBJ whole genome shotgun (WGS) entry which is preliminary data.</text>
</comment>
<feature type="domain" description="CusB-like three alpha-helical bundle" evidence="5">
    <location>
        <begin position="160"/>
        <end position="207"/>
    </location>
</feature>
<dbReference type="Proteomes" id="UP001155483">
    <property type="component" value="Unassembled WGS sequence"/>
</dbReference>
<dbReference type="InterPro" id="IPR058790">
    <property type="entry name" value="BSH_CusB"/>
</dbReference>
<feature type="domain" description="CusB-like barrel-sandwich hybrid" evidence="6">
    <location>
        <begin position="126"/>
        <end position="230"/>
    </location>
</feature>
<evidence type="ECO:0000313" key="8">
    <source>
        <dbReference type="Proteomes" id="UP001155483"/>
    </source>
</evidence>
<keyword evidence="8" id="KW-1185">Reference proteome</keyword>
<feature type="region of interest" description="Disordered" evidence="2">
    <location>
        <begin position="229"/>
        <end position="271"/>
    </location>
</feature>
<dbReference type="Pfam" id="PF25919">
    <property type="entry name" value="BSH_CusB"/>
    <property type="match status" value="1"/>
</dbReference>
<keyword evidence="3" id="KW-0732">Signal</keyword>
<dbReference type="RefSeq" id="WP_279299281.1">
    <property type="nucleotide sequence ID" value="NZ_JAOTIF010000024.1"/>
</dbReference>
<sequence length="448" mass="49187">MKKRSIVRLCIFFLFAVTALAACKSKDNNQIASEHNHKAKQEYTCPMHPQIVQDKPGKCPICGMTLVPKHIPGTETKIDSGLAHLIKPVNELVVANISTIKPESGTRIFSMQVQGSITYDTRSQTSISSRVTGRVERLLIKYNYQPVQKGQLIMEIYSPDLAAAQRELLFIYQTDRNDNMFQKAKQRLLLLGMQEAQIRGILKTGKILYRIPVYSNTSGYILEKSTATGGTAPTPAIPSSSAATTGGDGMSGMSSGSSSSRSVGSSPVSNENTPVLLREGQYVNAGQTLFTIYNNISLVAEFSFDPYLASQIKKGQKLVFYKTSDPETVYSGSIGLIQPTFRAGSNFTLARVYLKDPRFQVSQLVTANIPVVNKGWWVPQSAVLVLGSRSIVFKKENGVFTPKTVQTKMNAEGMVLINDDVSGWDIARNAAYLVDSESFIKLNSNNLK</sequence>
<accession>A0A9X3BJZ0</accession>
<dbReference type="Pfam" id="PF25869">
    <property type="entry name" value="3HB_CusB"/>
    <property type="match status" value="1"/>
</dbReference>
<keyword evidence="1" id="KW-0813">Transport</keyword>
<dbReference type="GO" id="GO:0046914">
    <property type="term" value="F:transition metal ion binding"/>
    <property type="evidence" value="ECO:0007669"/>
    <property type="project" value="TreeGrafter"/>
</dbReference>
<dbReference type="Gene3D" id="6.10.140.730">
    <property type="match status" value="1"/>
</dbReference>
<evidence type="ECO:0000259" key="4">
    <source>
        <dbReference type="Pfam" id="PF19335"/>
    </source>
</evidence>
<feature type="chain" id="PRO_5040932557" evidence="3">
    <location>
        <begin position="22"/>
        <end position="448"/>
    </location>
</feature>
<dbReference type="Pfam" id="PF19335">
    <property type="entry name" value="HMBD"/>
    <property type="match status" value="1"/>
</dbReference>
<dbReference type="GO" id="GO:0060003">
    <property type="term" value="P:copper ion export"/>
    <property type="evidence" value="ECO:0007669"/>
    <property type="project" value="TreeGrafter"/>
</dbReference>
<evidence type="ECO:0000256" key="1">
    <source>
        <dbReference type="ARBA" id="ARBA00022448"/>
    </source>
</evidence>
<dbReference type="PROSITE" id="PS51257">
    <property type="entry name" value="PROKAR_LIPOPROTEIN"/>
    <property type="match status" value="1"/>
</dbReference>
<dbReference type="Gene3D" id="2.40.420.20">
    <property type="match status" value="1"/>
</dbReference>
<name>A0A9X3BJZ0_9BACT</name>
<dbReference type="PANTHER" id="PTHR30097:SF15">
    <property type="entry name" value="CATION EFFLUX SYSTEM PROTEIN CUSB"/>
    <property type="match status" value="1"/>
</dbReference>
<feature type="signal peptide" evidence="3">
    <location>
        <begin position="1"/>
        <end position="21"/>
    </location>
</feature>
<evidence type="ECO:0000256" key="3">
    <source>
        <dbReference type="SAM" id="SignalP"/>
    </source>
</evidence>
<gene>
    <name evidence="7" type="ORF">OCK74_22175</name>
</gene>
<dbReference type="InterPro" id="IPR058791">
    <property type="entry name" value="3HB_CusB"/>
</dbReference>
<dbReference type="GO" id="GO:0030288">
    <property type="term" value="C:outer membrane-bounded periplasmic space"/>
    <property type="evidence" value="ECO:0007669"/>
    <property type="project" value="TreeGrafter"/>
</dbReference>
<reference evidence="7" key="2">
    <citation type="submission" date="2023-04" db="EMBL/GenBank/DDBJ databases">
        <title>Paracnuella aquatica gen. nov., sp. nov., a member of the family Chitinophagaceae isolated from a hot spring.</title>
        <authorList>
            <person name="Wang C."/>
        </authorList>
    </citation>
    <scope>NUCLEOTIDE SEQUENCE</scope>
    <source>
        <strain evidence="7">LB-8</strain>
    </source>
</reference>
<dbReference type="PANTHER" id="PTHR30097">
    <property type="entry name" value="CATION EFFLUX SYSTEM PROTEIN CUSB"/>
    <property type="match status" value="1"/>
</dbReference>
<dbReference type="AlphaFoldDB" id="A0A9X3BJZ0"/>
<dbReference type="GO" id="GO:0015679">
    <property type="term" value="P:plasma membrane copper ion transport"/>
    <property type="evidence" value="ECO:0007669"/>
    <property type="project" value="TreeGrafter"/>
</dbReference>
<proteinExistence type="predicted"/>
<evidence type="ECO:0000259" key="5">
    <source>
        <dbReference type="Pfam" id="PF25869"/>
    </source>
</evidence>
<feature type="domain" description="Heavy metal binding" evidence="4">
    <location>
        <begin position="43"/>
        <end position="69"/>
    </location>
</feature>
<evidence type="ECO:0000313" key="7">
    <source>
        <dbReference type="EMBL" id="MCU7551843.1"/>
    </source>
</evidence>
<evidence type="ECO:0000259" key="6">
    <source>
        <dbReference type="Pfam" id="PF25919"/>
    </source>
</evidence>
<dbReference type="InterPro" id="IPR051909">
    <property type="entry name" value="MFP_Cation_Efflux"/>
</dbReference>
<reference evidence="7" key="1">
    <citation type="submission" date="2022-09" db="EMBL/GenBank/DDBJ databases">
        <authorList>
            <person name="Yuan C."/>
            <person name="Ke Z."/>
        </authorList>
    </citation>
    <scope>NUCLEOTIDE SEQUENCE</scope>
    <source>
        <strain evidence="7">LB-8</strain>
    </source>
</reference>
<dbReference type="InterPro" id="IPR045800">
    <property type="entry name" value="HMBD"/>
</dbReference>
<dbReference type="Gene3D" id="2.40.50.100">
    <property type="match status" value="1"/>
</dbReference>
<feature type="compositionally biased region" description="Low complexity" evidence="2">
    <location>
        <begin position="229"/>
        <end position="269"/>
    </location>
</feature>
<evidence type="ECO:0000256" key="2">
    <source>
        <dbReference type="SAM" id="MobiDB-lite"/>
    </source>
</evidence>
<organism evidence="7 8">
    <name type="scientific">Paraflavisolibacter caeni</name>
    <dbReference type="NCBI Taxonomy" id="2982496"/>
    <lineage>
        <taxon>Bacteria</taxon>
        <taxon>Pseudomonadati</taxon>
        <taxon>Bacteroidota</taxon>
        <taxon>Chitinophagia</taxon>
        <taxon>Chitinophagales</taxon>
        <taxon>Chitinophagaceae</taxon>
        <taxon>Paraflavisolibacter</taxon>
    </lineage>
</organism>
<protein>
    <submittedName>
        <fullName evidence="7">Efflux RND transporter periplasmic adaptor subunit</fullName>
    </submittedName>
</protein>
<dbReference type="EMBL" id="JAOTIF010000024">
    <property type="protein sequence ID" value="MCU7551843.1"/>
    <property type="molecule type" value="Genomic_DNA"/>
</dbReference>